<gene>
    <name evidence="2" type="ORF">ACX27_27450</name>
</gene>
<dbReference type="RefSeq" id="WP_062297223.1">
    <property type="nucleotide sequence ID" value="NZ_CP012036.1"/>
</dbReference>
<keyword evidence="3" id="KW-1185">Reference proteome</keyword>
<evidence type="ECO:0000313" key="3">
    <source>
        <dbReference type="Proteomes" id="UP000062645"/>
    </source>
</evidence>
<feature type="compositionally biased region" description="Polar residues" evidence="1">
    <location>
        <begin position="112"/>
        <end position="125"/>
    </location>
</feature>
<accession>A0A0M4TY23</accession>
<dbReference type="Proteomes" id="UP000062645">
    <property type="component" value="Chromosome"/>
</dbReference>
<reference evidence="3" key="1">
    <citation type="submission" date="2015-07" db="EMBL/GenBank/DDBJ databases">
        <title>Genome Of Nitrogen-Fixing Cyanobacterium Nostoc piscinale CENA21 From Solimoes/Amazon River Floodplain Sediments And Comparative Genomics To Uncover Biosynthetic Natural Products Potential.</title>
        <authorList>
            <person name="Leao T.F."/>
            <person name="Leao P.N."/>
            <person name="Guimaraes P.I."/>
            <person name="de Melo A.G.C."/>
            <person name="Ramos R.T.J."/>
            <person name="Silva A."/>
            <person name="Fiore M.F."/>
            <person name="Schneider M.P.C."/>
        </authorList>
    </citation>
    <scope>NUCLEOTIDE SEQUENCE [LARGE SCALE GENOMIC DNA]</scope>
    <source>
        <strain evidence="3">CENA21</strain>
    </source>
</reference>
<sequence length="125" mass="13989">MLKYNATIIIFTTVLSAGISLSNQHAIAFGHAVAIANRGCDRREENCVKQIKPVVRVRQRWTGKPPKMQLLNIQCDKGKPLPGFQGDAVACKKQWEQQQREQLRRDAYVPSDNGQPDSENGTGTR</sequence>
<proteinExistence type="predicted"/>
<evidence type="ECO:0000313" key="2">
    <source>
        <dbReference type="EMBL" id="ALF55744.1"/>
    </source>
</evidence>
<protein>
    <submittedName>
        <fullName evidence="2">Uncharacterized protein</fullName>
    </submittedName>
</protein>
<reference evidence="2 3" key="2">
    <citation type="journal article" date="2016" name="Genome Announc.">
        <title>Draft Genome Sequence of the N2-Fixing Cyanobacterium Nostoc piscinale CENA21, Isolated from the Brazilian Amazon Floodplain.</title>
        <authorList>
            <person name="Leao T."/>
            <person name="Guimaraes P.I."/>
            <person name="de Melo A.G."/>
            <person name="Ramos R.T."/>
            <person name="Leao P.N."/>
            <person name="Silva A."/>
            <person name="Fiore M.F."/>
            <person name="Schneider M.P."/>
        </authorList>
    </citation>
    <scope>NUCLEOTIDE SEQUENCE [LARGE SCALE GENOMIC DNA]</scope>
    <source>
        <strain evidence="2 3">CENA21</strain>
    </source>
</reference>
<feature type="region of interest" description="Disordered" evidence="1">
    <location>
        <begin position="101"/>
        <end position="125"/>
    </location>
</feature>
<dbReference type="AlphaFoldDB" id="A0A0M4TY23"/>
<dbReference type="KEGG" id="npz:ACX27_27450"/>
<dbReference type="PATRIC" id="fig|224013.5.peg.6564"/>
<dbReference type="EMBL" id="CP012036">
    <property type="protein sequence ID" value="ALF55744.1"/>
    <property type="molecule type" value="Genomic_DNA"/>
</dbReference>
<evidence type="ECO:0000256" key="1">
    <source>
        <dbReference type="SAM" id="MobiDB-lite"/>
    </source>
</evidence>
<name>A0A0M4TY23_9NOSO</name>
<organism evidence="2 3">
    <name type="scientific">Nostoc piscinale CENA21</name>
    <dbReference type="NCBI Taxonomy" id="224013"/>
    <lineage>
        <taxon>Bacteria</taxon>
        <taxon>Bacillati</taxon>
        <taxon>Cyanobacteriota</taxon>
        <taxon>Cyanophyceae</taxon>
        <taxon>Nostocales</taxon>
        <taxon>Nostocaceae</taxon>
        <taxon>Nostoc</taxon>
    </lineage>
</organism>